<dbReference type="InterPro" id="IPR011701">
    <property type="entry name" value="MFS"/>
</dbReference>
<protein>
    <recommendedName>
        <fullName evidence="4">Monocarboxylate transporter</fullName>
    </recommendedName>
</protein>
<dbReference type="AlphaFoldDB" id="A0ABD0KBS6"/>
<feature type="transmembrane region" description="Helical" evidence="1">
    <location>
        <begin position="60"/>
        <end position="80"/>
    </location>
</feature>
<sequence length="490" mass="52616">VLGSPPWRHLLLDHDLLRLTRPAVGTMWLVELHPVRIGTGMALNPMFVSMGFYFVRYRGFASGIIAAGSGAGMFIGGPIIRHLIDSYGLSGAYLIWGAVGLNIAVVGMVMRPSSLEVEREKDNQVLYSNRIRRFDSRMLASVSTLPSIGGWGSVLGASSLLVFDKDAEGVLQQSQLLLDIPKGQETVFCEEVTTGTDGLENSLRIPWRPGWPRHFASSQLSVGSTDTGTYVKRGVSPLFLRGRPKSPTSFTDRRSSLQSGRSFICKATCRCTDVLDSFRILRNPGFALYIFSNFMWIFGESTVFSYLPSFAESQGTSPFQSATLITAVGFTSTLSRLLAGFVAGDPSVGECNYGPELMHAGMLGLCGLFCITFPLYSSNFVGQCVFASGYGLYSGGLASVINILIIRFIGVEHIAIAFGFICFGQGIASLLGPTIAGAIVSSGGDFGNVFYFSGALLLVAAAAGFPLVLFRPSTPEVDVESPAETARAVR</sequence>
<dbReference type="EMBL" id="JACVVK020000210">
    <property type="protein sequence ID" value="KAK7484445.1"/>
    <property type="molecule type" value="Genomic_DNA"/>
</dbReference>
<dbReference type="Gene3D" id="1.20.1250.20">
    <property type="entry name" value="MFS general substrate transporter like domains"/>
    <property type="match status" value="2"/>
</dbReference>
<proteinExistence type="predicted"/>
<evidence type="ECO:0000256" key="1">
    <source>
        <dbReference type="SAM" id="Phobius"/>
    </source>
</evidence>
<feature type="transmembrane region" description="Helical" evidence="1">
    <location>
        <begin position="360"/>
        <end position="378"/>
    </location>
</feature>
<evidence type="ECO:0000313" key="3">
    <source>
        <dbReference type="Proteomes" id="UP001519460"/>
    </source>
</evidence>
<dbReference type="InterPro" id="IPR050327">
    <property type="entry name" value="Proton-linked_MCT"/>
</dbReference>
<dbReference type="PANTHER" id="PTHR11360">
    <property type="entry name" value="MONOCARBOXYLATE TRANSPORTER"/>
    <property type="match status" value="1"/>
</dbReference>
<organism evidence="2 3">
    <name type="scientific">Batillaria attramentaria</name>
    <dbReference type="NCBI Taxonomy" id="370345"/>
    <lineage>
        <taxon>Eukaryota</taxon>
        <taxon>Metazoa</taxon>
        <taxon>Spiralia</taxon>
        <taxon>Lophotrochozoa</taxon>
        <taxon>Mollusca</taxon>
        <taxon>Gastropoda</taxon>
        <taxon>Caenogastropoda</taxon>
        <taxon>Sorbeoconcha</taxon>
        <taxon>Cerithioidea</taxon>
        <taxon>Batillariidae</taxon>
        <taxon>Batillaria</taxon>
    </lineage>
</organism>
<feature type="transmembrane region" description="Helical" evidence="1">
    <location>
        <begin position="92"/>
        <end position="110"/>
    </location>
</feature>
<comment type="caution">
    <text evidence="2">The sequence shown here is derived from an EMBL/GenBank/DDBJ whole genome shotgun (WGS) entry which is preliminary data.</text>
</comment>
<feature type="transmembrane region" description="Helical" evidence="1">
    <location>
        <begin position="449"/>
        <end position="470"/>
    </location>
</feature>
<accession>A0ABD0KBS6</accession>
<keyword evidence="1" id="KW-0472">Membrane</keyword>
<feature type="transmembrane region" description="Helical" evidence="1">
    <location>
        <begin position="416"/>
        <end position="443"/>
    </location>
</feature>
<feature type="non-terminal residue" evidence="2">
    <location>
        <position position="490"/>
    </location>
</feature>
<keyword evidence="3" id="KW-1185">Reference proteome</keyword>
<name>A0ABD0KBS6_9CAEN</name>
<keyword evidence="1" id="KW-0812">Transmembrane</keyword>
<feature type="transmembrane region" description="Helical" evidence="1">
    <location>
        <begin position="319"/>
        <end position="339"/>
    </location>
</feature>
<evidence type="ECO:0008006" key="4">
    <source>
        <dbReference type="Google" id="ProtNLM"/>
    </source>
</evidence>
<feature type="transmembrane region" description="Helical" evidence="1">
    <location>
        <begin position="37"/>
        <end position="55"/>
    </location>
</feature>
<feature type="transmembrane region" description="Helical" evidence="1">
    <location>
        <begin position="286"/>
        <end position="307"/>
    </location>
</feature>
<feature type="transmembrane region" description="Helical" evidence="1">
    <location>
        <begin position="390"/>
        <end position="409"/>
    </location>
</feature>
<dbReference type="Proteomes" id="UP001519460">
    <property type="component" value="Unassembled WGS sequence"/>
</dbReference>
<dbReference type="PANTHER" id="PTHR11360:SF284">
    <property type="entry name" value="EG:103B4.3 PROTEIN-RELATED"/>
    <property type="match status" value="1"/>
</dbReference>
<gene>
    <name evidence="2" type="ORF">BaRGS_00024330</name>
</gene>
<feature type="non-terminal residue" evidence="2">
    <location>
        <position position="1"/>
    </location>
</feature>
<dbReference type="InterPro" id="IPR036259">
    <property type="entry name" value="MFS_trans_sf"/>
</dbReference>
<reference evidence="2 3" key="1">
    <citation type="journal article" date="2023" name="Sci. Data">
        <title>Genome assembly of the Korean intertidal mud-creeper Batillaria attramentaria.</title>
        <authorList>
            <person name="Patra A.K."/>
            <person name="Ho P.T."/>
            <person name="Jun S."/>
            <person name="Lee S.J."/>
            <person name="Kim Y."/>
            <person name="Won Y.J."/>
        </authorList>
    </citation>
    <scope>NUCLEOTIDE SEQUENCE [LARGE SCALE GENOMIC DNA]</scope>
    <source>
        <strain evidence="2">Wonlab-2016</strain>
    </source>
</reference>
<dbReference type="Pfam" id="PF07690">
    <property type="entry name" value="MFS_1"/>
    <property type="match status" value="1"/>
</dbReference>
<keyword evidence="1" id="KW-1133">Transmembrane helix</keyword>
<evidence type="ECO:0000313" key="2">
    <source>
        <dbReference type="EMBL" id="KAK7484445.1"/>
    </source>
</evidence>
<dbReference type="SUPFAM" id="SSF103473">
    <property type="entry name" value="MFS general substrate transporter"/>
    <property type="match status" value="1"/>
</dbReference>